<evidence type="ECO:0000313" key="2">
    <source>
        <dbReference type="EMBL" id="CAA9512604.1"/>
    </source>
</evidence>
<accession>A0A6J4T3Z0</accession>
<proteinExistence type="predicted"/>
<feature type="non-terminal residue" evidence="2">
    <location>
        <position position="37"/>
    </location>
</feature>
<organism evidence="2">
    <name type="scientific">uncultured Solirubrobacteraceae bacterium</name>
    <dbReference type="NCBI Taxonomy" id="1162706"/>
    <lineage>
        <taxon>Bacteria</taxon>
        <taxon>Bacillati</taxon>
        <taxon>Actinomycetota</taxon>
        <taxon>Thermoleophilia</taxon>
        <taxon>Solirubrobacterales</taxon>
        <taxon>Solirubrobacteraceae</taxon>
        <taxon>environmental samples</taxon>
    </lineage>
</organism>
<dbReference type="EMBL" id="CADCVS010000333">
    <property type="protein sequence ID" value="CAA9512604.1"/>
    <property type="molecule type" value="Genomic_DNA"/>
</dbReference>
<feature type="compositionally biased region" description="Basic residues" evidence="1">
    <location>
        <begin position="15"/>
        <end position="37"/>
    </location>
</feature>
<dbReference type="AlphaFoldDB" id="A0A6J4T3Z0"/>
<gene>
    <name evidence="2" type="ORF">AVDCRST_MAG30-2575</name>
</gene>
<protein>
    <submittedName>
        <fullName evidence="2">Uncharacterized protein</fullName>
    </submittedName>
</protein>
<reference evidence="2" key="1">
    <citation type="submission" date="2020-02" db="EMBL/GenBank/DDBJ databases">
        <authorList>
            <person name="Meier V. D."/>
        </authorList>
    </citation>
    <scope>NUCLEOTIDE SEQUENCE</scope>
    <source>
        <strain evidence="2">AVDCRST_MAG30</strain>
    </source>
</reference>
<feature type="non-terminal residue" evidence="2">
    <location>
        <position position="1"/>
    </location>
</feature>
<name>A0A6J4T3Z0_9ACTN</name>
<feature type="region of interest" description="Disordered" evidence="1">
    <location>
        <begin position="1"/>
        <end position="37"/>
    </location>
</feature>
<evidence type="ECO:0000256" key="1">
    <source>
        <dbReference type="SAM" id="MobiDB-lite"/>
    </source>
</evidence>
<sequence>DPVDPRCGRPGAVPHQRRRDPHRHRAALRHRPSGGGL</sequence>